<dbReference type="AlphaFoldDB" id="A0A232EN12"/>
<comment type="catalytic activity">
    <reaction evidence="4">
        <text>an N-acyl-L-alpha-aminoacyl-tRNA + H2O = an N-acyl-L-amino acid + a tRNA + H(+)</text>
        <dbReference type="Rhea" id="RHEA:54448"/>
        <dbReference type="Rhea" id="RHEA-COMP:10123"/>
        <dbReference type="Rhea" id="RHEA-COMP:13883"/>
        <dbReference type="ChEBI" id="CHEBI:15377"/>
        <dbReference type="ChEBI" id="CHEBI:15378"/>
        <dbReference type="ChEBI" id="CHEBI:59874"/>
        <dbReference type="ChEBI" id="CHEBI:78442"/>
        <dbReference type="ChEBI" id="CHEBI:138191"/>
        <dbReference type="EC" id="3.1.1.29"/>
    </reaction>
</comment>
<dbReference type="EC" id="3.1.1.29" evidence="1"/>
<gene>
    <name evidence="5" type="ORF">TSAR_013813</name>
</gene>
<dbReference type="Pfam" id="PF01981">
    <property type="entry name" value="PTH2"/>
    <property type="match status" value="1"/>
</dbReference>
<reference evidence="5 6" key="1">
    <citation type="journal article" date="2017" name="Curr. Biol.">
        <title>The Evolution of Venom by Co-option of Single-Copy Genes.</title>
        <authorList>
            <person name="Martinson E.O."/>
            <person name="Mrinalini"/>
            <person name="Kelkar Y.D."/>
            <person name="Chang C.H."/>
            <person name="Werren J.H."/>
        </authorList>
    </citation>
    <scope>NUCLEOTIDE SEQUENCE [LARGE SCALE GENOMIC DNA]</scope>
    <source>
        <strain evidence="5 6">Alberta</strain>
        <tissue evidence="5">Whole body</tissue>
    </source>
</reference>
<evidence type="ECO:0000256" key="2">
    <source>
        <dbReference type="ARBA" id="ARBA00022801"/>
    </source>
</evidence>
<dbReference type="OrthoDB" id="1733656at2759"/>
<evidence type="ECO:0000256" key="1">
    <source>
        <dbReference type="ARBA" id="ARBA00013260"/>
    </source>
</evidence>
<evidence type="ECO:0000256" key="3">
    <source>
        <dbReference type="ARBA" id="ARBA00038050"/>
    </source>
</evidence>
<proteinExistence type="inferred from homology"/>
<dbReference type="GO" id="GO:0004045">
    <property type="term" value="F:peptidyl-tRNA hydrolase activity"/>
    <property type="evidence" value="ECO:0007669"/>
    <property type="project" value="UniProtKB-EC"/>
</dbReference>
<dbReference type="InterPro" id="IPR023476">
    <property type="entry name" value="Pep_tRNA_hydro_II_dom_sf"/>
</dbReference>
<evidence type="ECO:0000313" key="5">
    <source>
        <dbReference type="EMBL" id="OXU19726.1"/>
    </source>
</evidence>
<comment type="caution">
    <text evidence="5">The sequence shown here is derived from an EMBL/GenBank/DDBJ whole genome shotgun (WGS) entry which is preliminary data.</text>
</comment>
<dbReference type="Gene3D" id="3.40.1490.10">
    <property type="entry name" value="Bit1"/>
    <property type="match status" value="1"/>
</dbReference>
<comment type="similarity">
    <text evidence="3">Belongs to the PTH2 family.</text>
</comment>
<dbReference type="CDD" id="cd02430">
    <property type="entry name" value="PTH2"/>
    <property type="match status" value="1"/>
</dbReference>
<evidence type="ECO:0000313" key="6">
    <source>
        <dbReference type="Proteomes" id="UP000215335"/>
    </source>
</evidence>
<keyword evidence="2" id="KW-0378">Hydrolase</keyword>
<dbReference type="EMBL" id="NNAY01003254">
    <property type="protein sequence ID" value="OXU19726.1"/>
    <property type="molecule type" value="Genomic_DNA"/>
</dbReference>
<dbReference type="PANTHER" id="PTHR12649:SF11">
    <property type="entry name" value="PEPTIDYL-TRNA HYDROLASE 2, MITOCHONDRIAL"/>
    <property type="match status" value="1"/>
</dbReference>
<sequence length="176" mass="19660">RMTLPEAKSSKQEEIEDPVERMLKKTGCIDLHYQVQDCFFETQDWRKCQTQIKKFKECMDVYRKKQVENLSMGQGKIASQCAHAALECYLKASKGFFKPLGPKLWLMTGQPKIVLRVQSETELMSLADTAKKAGLTTVAIRDAGRTQLKPGTVTVLGIGPGAADRVDSVTSHLKLL</sequence>
<dbReference type="FunFam" id="3.40.1490.10:FF:000001">
    <property type="entry name" value="Peptidyl-tRNA hydrolase 2"/>
    <property type="match status" value="1"/>
</dbReference>
<dbReference type="SUPFAM" id="SSF102462">
    <property type="entry name" value="Peptidyl-tRNA hydrolase II"/>
    <property type="match status" value="1"/>
</dbReference>
<dbReference type="STRING" id="543379.A0A232EN12"/>
<dbReference type="InterPro" id="IPR002833">
    <property type="entry name" value="PTH2"/>
</dbReference>
<organism evidence="5 6">
    <name type="scientific">Trichomalopsis sarcophagae</name>
    <dbReference type="NCBI Taxonomy" id="543379"/>
    <lineage>
        <taxon>Eukaryota</taxon>
        <taxon>Metazoa</taxon>
        <taxon>Ecdysozoa</taxon>
        <taxon>Arthropoda</taxon>
        <taxon>Hexapoda</taxon>
        <taxon>Insecta</taxon>
        <taxon>Pterygota</taxon>
        <taxon>Neoptera</taxon>
        <taxon>Endopterygota</taxon>
        <taxon>Hymenoptera</taxon>
        <taxon>Apocrita</taxon>
        <taxon>Proctotrupomorpha</taxon>
        <taxon>Chalcidoidea</taxon>
        <taxon>Pteromalidae</taxon>
        <taxon>Pteromalinae</taxon>
        <taxon>Trichomalopsis</taxon>
    </lineage>
</organism>
<dbReference type="PANTHER" id="PTHR12649">
    <property type="entry name" value="PEPTIDYL-TRNA HYDROLASE 2"/>
    <property type="match status" value="1"/>
</dbReference>
<dbReference type="NCBIfam" id="TIGR00283">
    <property type="entry name" value="arch_pth2"/>
    <property type="match status" value="1"/>
</dbReference>
<keyword evidence="6" id="KW-1185">Reference proteome</keyword>
<accession>A0A232EN12</accession>
<protein>
    <recommendedName>
        <fullName evidence="1">peptidyl-tRNA hydrolase</fullName>
        <ecNumber evidence="1">3.1.1.29</ecNumber>
    </recommendedName>
</protein>
<name>A0A232EN12_9HYME</name>
<dbReference type="GO" id="GO:0005829">
    <property type="term" value="C:cytosol"/>
    <property type="evidence" value="ECO:0007669"/>
    <property type="project" value="TreeGrafter"/>
</dbReference>
<dbReference type="Proteomes" id="UP000215335">
    <property type="component" value="Unassembled WGS sequence"/>
</dbReference>
<evidence type="ECO:0000256" key="4">
    <source>
        <dbReference type="ARBA" id="ARBA00048707"/>
    </source>
</evidence>
<feature type="non-terminal residue" evidence="5">
    <location>
        <position position="1"/>
    </location>
</feature>